<evidence type="ECO:0000313" key="2">
    <source>
        <dbReference type="EMBL" id="GAN34767.1"/>
    </source>
</evidence>
<accession>A0ABQ0K201</accession>
<evidence type="ECO:0000256" key="1">
    <source>
        <dbReference type="SAM" id="MobiDB-lite"/>
    </source>
</evidence>
<dbReference type="Proteomes" id="UP000032309">
    <property type="component" value="Unassembled WGS sequence"/>
</dbReference>
<keyword evidence="3" id="KW-1185">Reference proteome</keyword>
<proteinExistence type="predicted"/>
<dbReference type="EMBL" id="BAFN01000001">
    <property type="protein sequence ID" value="GAN34767.1"/>
    <property type="molecule type" value="Genomic_DNA"/>
</dbReference>
<reference evidence="3" key="1">
    <citation type="journal article" date="2015" name="Genome Announc.">
        <title>Draft Genome Sequence of an Anaerobic Ammonium-Oxidizing Bacterium, "Candidatus Brocadia sinica".</title>
        <authorList>
            <person name="Oshiki M."/>
            <person name="Shinyako-Hata K."/>
            <person name="Satoh H."/>
            <person name="Okabe S."/>
        </authorList>
    </citation>
    <scope>NUCLEOTIDE SEQUENCE [LARGE SCALE GENOMIC DNA]</scope>
    <source>
        <strain evidence="3">JPN1</strain>
    </source>
</reference>
<evidence type="ECO:0000313" key="3">
    <source>
        <dbReference type="Proteomes" id="UP000032309"/>
    </source>
</evidence>
<protein>
    <submittedName>
        <fullName evidence="2">Uncharacterized protein</fullName>
    </submittedName>
</protein>
<comment type="caution">
    <text evidence="2">The sequence shown here is derived from an EMBL/GenBank/DDBJ whole genome shotgun (WGS) entry which is preliminary data.</text>
</comment>
<organism evidence="2 3">
    <name type="scientific">Candidatus Brocadia sinica JPN1</name>
    <dbReference type="NCBI Taxonomy" id="1197129"/>
    <lineage>
        <taxon>Bacteria</taxon>
        <taxon>Pseudomonadati</taxon>
        <taxon>Planctomycetota</taxon>
        <taxon>Candidatus Brocadiia</taxon>
        <taxon>Candidatus Brocadiales</taxon>
        <taxon>Candidatus Brocadiaceae</taxon>
        <taxon>Candidatus Brocadia</taxon>
    </lineage>
</organism>
<name>A0ABQ0K201_9BACT</name>
<gene>
    <name evidence="2" type="ORF">BROSI_A3310</name>
</gene>
<sequence>MKPHAGGDIEVQVCMMHAVYPPKDWNSMEHHVLQVDGEVHDDHGYYDDNSLRYLEVIENAPSVLLSKYRHAYRCRGKDDAQQEAVQEHDSQIINPAKYL</sequence>
<feature type="compositionally biased region" description="Basic and acidic residues" evidence="1">
    <location>
        <begin position="80"/>
        <end position="90"/>
    </location>
</feature>
<feature type="region of interest" description="Disordered" evidence="1">
    <location>
        <begin position="80"/>
        <end position="99"/>
    </location>
</feature>